<dbReference type="Pfam" id="PF00860">
    <property type="entry name" value="Xan_ur_permease"/>
    <property type="match status" value="1"/>
</dbReference>
<sequence length="413" mass="42730">MKTILQGSQMLFVAFGSLVLVPLLTGLDPNVALFGAGVGTLLFQLVTRRSVPIFLASSFAFIAPIMFGVQTWGIGATMGGLMAAGVVYVLMGALIKVKGVEIIHKLLPPVVVGPVIMVIGLGLAPVAVNMALGKTGDGAVQLIDGNAALWISAISLIVTVGVSVFAKGFLKLLPIVSGILAGYVTSLFYGVVDFTPVVEASWLSLPNFTAPEFNINAILFMLPVAIAPAVEHVGDMLAISNVTGKDYLKKPGLHRTIAGDGVATIAASLVGAPPNTTYSEVTGAVMLTKAFNPVIMTWAAVTAIVLALVGKLGAILQTIPVPVMGGIMILLFGSIATVGLNTLIKNNVDLHKSRNLVIVAITLVFGIGGMAFGIGDFSLQGVSLCGIVAIILNQILPHDLGENKVVDNAQMED</sequence>
<protein>
    <submittedName>
        <fullName evidence="8">Uracil-xanthine permease family protein</fullName>
    </submittedName>
</protein>
<evidence type="ECO:0000256" key="3">
    <source>
        <dbReference type="ARBA" id="ARBA00022448"/>
    </source>
</evidence>
<dbReference type="PANTHER" id="PTHR42810">
    <property type="entry name" value="PURINE PERMEASE C1399.01C-RELATED"/>
    <property type="match status" value="1"/>
</dbReference>
<feature type="transmembrane region" description="Helical" evidence="7">
    <location>
        <begin position="78"/>
        <end position="95"/>
    </location>
</feature>
<feature type="transmembrane region" description="Helical" evidence="7">
    <location>
        <begin position="7"/>
        <end position="24"/>
    </location>
</feature>
<keyword evidence="5 7" id="KW-1133">Transmembrane helix</keyword>
<comment type="similarity">
    <text evidence="2">Belongs to the nucleobase:cation symporter-2 (NCS2) (TC 2.A.40) family.</text>
</comment>
<comment type="subcellular location">
    <subcellularLocation>
        <location evidence="1">Membrane</location>
        <topology evidence="1">Multi-pass membrane protein</topology>
    </subcellularLocation>
</comment>
<dbReference type="GO" id="GO:0005886">
    <property type="term" value="C:plasma membrane"/>
    <property type="evidence" value="ECO:0007669"/>
    <property type="project" value="UniProtKB-ARBA"/>
</dbReference>
<dbReference type="GO" id="GO:0042907">
    <property type="term" value="F:xanthine transmembrane transporter activity"/>
    <property type="evidence" value="ECO:0007669"/>
    <property type="project" value="TreeGrafter"/>
</dbReference>
<evidence type="ECO:0000256" key="5">
    <source>
        <dbReference type="ARBA" id="ARBA00022989"/>
    </source>
</evidence>
<feature type="transmembrane region" description="Helical" evidence="7">
    <location>
        <begin position="212"/>
        <end position="230"/>
    </location>
</feature>
<gene>
    <name evidence="8" type="ORF">PG915_12845</name>
</gene>
<feature type="transmembrane region" description="Helical" evidence="7">
    <location>
        <begin position="323"/>
        <end position="344"/>
    </location>
</feature>
<dbReference type="PANTHER" id="PTHR42810:SF2">
    <property type="entry name" value="PURINE PERMEASE C1399.01C-RELATED"/>
    <property type="match status" value="1"/>
</dbReference>
<feature type="transmembrane region" description="Helical" evidence="7">
    <location>
        <begin position="295"/>
        <end position="317"/>
    </location>
</feature>
<keyword evidence="4 7" id="KW-0812">Transmembrane</keyword>
<feature type="transmembrane region" description="Helical" evidence="7">
    <location>
        <begin position="172"/>
        <end position="192"/>
    </location>
</feature>
<dbReference type="InterPro" id="IPR006043">
    <property type="entry name" value="NCS2"/>
</dbReference>
<dbReference type="NCBIfam" id="TIGR00801">
    <property type="entry name" value="ncs2"/>
    <property type="match status" value="1"/>
</dbReference>
<evidence type="ECO:0000256" key="4">
    <source>
        <dbReference type="ARBA" id="ARBA00022692"/>
    </source>
</evidence>
<organism evidence="8">
    <name type="scientific">Vibrio chaetopteri</name>
    <dbReference type="NCBI Taxonomy" id="3016528"/>
    <lineage>
        <taxon>Bacteria</taxon>
        <taxon>Pseudomonadati</taxon>
        <taxon>Pseudomonadota</taxon>
        <taxon>Gammaproteobacteria</taxon>
        <taxon>Vibrionales</taxon>
        <taxon>Vibrionaceae</taxon>
        <taxon>Vibrio</taxon>
    </lineage>
</organism>
<proteinExistence type="inferred from homology"/>
<evidence type="ECO:0000313" key="8">
    <source>
        <dbReference type="EMBL" id="XCD15461.1"/>
    </source>
</evidence>
<dbReference type="KEGG" id="vck:PG915_12845"/>
<evidence type="ECO:0000256" key="6">
    <source>
        <dbReference type="ARBA" id="ARBA00023136"/>
    </source>
</evidence>
<dbReference type="InterPro" id="IPR006042">
    <property type="entry name" value="Xan_ur_permease"/>
</dbReference>
<keyword evidence="6 7" id="KW-0472">Membrane</keyword>
<feature type="transmembrane region" description="Helical" evidence="7">
    <location>
        <begin position="147"/>
        <end position="165"/>
    </location>
</feature>
<dbReference type="AlphaFoldDB" id="A0AAU8BH15"/>
<evidence type="ECO:0000256" key="2">
    <source>
        <dbReference type="ARBA" id="ARBA00008821"/>
    </source>
</evidence>
<dbReference type="PROSITE" id="PS01116">
    <property type="entry name" value="XANTH_URACIL_PERMASE"/>
    <property type="match status" value="1"/>
</dbReference>
<feature type="transmembrane region" description="Helical" evidence="7">
    <location>
        <begin position="107"/>
        <end position="127"/>
    </location>
</feature>
<keyword evidence="3" id="KW-0813">Transport</keyword>
<name>A0AAU8BH15_9VIBR</name>
<feature type="transmembrane region" description="Helical" evidence="7">
    <location>
        <begin position="53"/>
        <end position="72"/>
    </location>
</feature>
<evidence type="ECO:0000256" key="1">
    <source>
        <dbReference type="ARBA" id="ARBA00004141"/>
    </source>
</evidence>
<accession>A0AAU8BH15</accession>
<dbReference type="EMBL" id="CP115920">
    <property type="protein sequence ID" value="XCD15461.1"/>
    <property type="molecule type" value="Genomic_DNA"/>
</dbReference>
<reference evidence="8" key="1">
    <citation type="submission" date="2023-01" db="EMBL/GenBank/DDBJ databases">
        <title>Vibrio sp. CB1-14 genome sequencing.</title>
        <authorList>
            <person name="Otstavnykh N."/>
            <person name="Isaeva M."/>
            <person name="Meleshko D."/>
        </authorList>
    </citation>
    <scope>NUCLEOTIDE SEQUENCE</scope>
    <source>
        <strain evidence="8">CB1-14</strain>
    </source>
</reference>
<evidence type="ECO:0000256" key="7">
    <source>
        <dbReference type="SAM" id="Phobius"/>
    </source>
</evidence>
<dbReference type="RefSeq" id="WP_353496869.1">
    <property type="nucleotide sequence ID" value="NZ_CP115920.1"/>
</dbReference>
<feature type="transmembrane region" description="Helical" evidence="7">
    <location>
        <begin position="356"/>
        <end position="374"/>
    </location>
</feature>